<evidence type="ECO:0000256" key="5">
    <source>
        <dbReference type="ARBA" id="ARBA00022847"/>
    </source>
</evidence>
<feature type="transmembrane region" description="Helical" evidence="8">
    <location>
        <begin position="296"/>
        <end position="314"/>
    </location>
</feature>
<dbReference type="InterPro" id="IPR011701">
    <property type="entry name" value="MFS"/>
</dbReference>
<dbReference type="PANTHER" id="PTHR43528:SF1">
    <property type="entry name" value="ALPHA-KETOGLUTARATE PERMEASE"/>
    <property type="match status" value="1"/>
</dbReference>
<feature type="transmembrane region" description="Helical" evidence="8">
    <location>
        <begin position="46"/>
        <end position="70"/>
    </location>
</feature>
<dbReference type="Gene3D" id="1.20.1250.20">
    <property type="entry name" value="MFS general substrate transporter like domains"/>
    <property type="match status" value="2"/>
</dbReference>
<organism evidence="10 11">
    <name type="scientific">Candidatus Xenolissoclinum pacificiensis L6</name>
    <dbReference type="NCBI Taxonomy" id="1401685"/>
    <lineage>
        <taxon>Bacteria</taxon>
        <taxon>Pseudomonadati</taxon>
        <taxon>Pseudomonadota</taxon>
        <taxon>Alphaproteobacteria</taxon>
        <taxon>Rickettsiales</taxon>
        <taxon>Anaplasmataceae</taxon>
        <taxon>Candidatus Xenolissoclinum</taxon>
    </lineage>
</organism>
<sequence>MYKQKSLWWVVIPVLCSGLVWFNYYAYVNSSSVFSRLFFKSFPEPIRVVSVLFVFSYIMQLLGAVIIGYIGDKRGRIIAINISGSFMCVGTIIMGLVSNIVSIFASQVMLMLAIALQGFGLGGIKVGFDLVIGESYAKSHNIVRVTSFNMMLTEMFIMFNSIIGFALAHCLTWEQFSLFGWRIPFLLGGLLLAILILSFNLVHKDELHVQQLYGSGNMSLWRSLVLYREVVLFLFLIDMNIFSTYFLVSSFLPHILYAIGIIEFKYTYVLTLSTNTIFLGAIMMSSYIADKFRLRMAIFNFGMIVICTTTIPLFKVVEQTDSIVKIISLFAFTGFIVGAYFAPITTIAIELITDQWHRYKIMSFAFSLSGLMTACLPMVALGLYNKFHKFSVIGFMMSISNLACLLICNVLFWKIKQSHKKG</sequence>
<feature type="domain" description="Major facilitator superfamily (MFS) profile" evidence="9">
    <location>
        <begin position="11"/>
        <end position="416"/>
    </location>
</feature>
<comment type="caution">
    <text evidence="10">The sequence shown here is derived from an EMBL/GenBank/DDBJ whole genome shotgun (WGS) entry which is preliminary data.</text>
</comment>
<feature type="transmembrane region" description="Helical" evidence="8">
    <location>
        <begin position="148"/>
        <end position="169"/>
    </location>
</feature>
<dbReference type="SUPFAM" id="SSF103473">
    <property type="entry name" value="MFS general substrate transporter"/>
    <property type="match status" value="1"/>
</dbReference>
<reference evidence="10 11" key="1">
    <citation type="journal article" date="2013" name="PLoS ONE">
        <title>Bacterial endosymbiosis in a chordate host: long-term co-evolution and conservation of secondary metabolism.</title>
        <authorList>
            <person name="Kwan J.C."/>
            <person name="Schmidt E.W."/>
        </authorList>
    </citation>
    <scope>NUCLEOTIDE SEQUENCE [LARGE SCALE GENOMIC DNA]</scope>
    <source>
        <strain evidence="11">L6</strain>
    </source>
</reference>
<feature type="transmembrane region" description="Helical" evidence="8">
    <location>
        <begin position="7"/>
        <end position="26"/>
    </location>
</feature>
<feature type="transmembrane region" description="Helical" evidence="8">
    <location>
        <begin position="103"/>
        <end position="128"/>
    </location>
</feature>
<keyword evidence="11" id="KW-1185">Reference proteome</keyword>
<protein>
    <submittedName>
        <fullName evidence="10">Major Facilitator Superfamily protein</fullName>
    </submittedName>
</protein>
<dbReference type="Pfam" id="PF07690">
    <property type="entry name" value="MFS_1"/>
    <property type="match status" value="1"/>
</dbReference>
<dbReference type="GO" id="GO:0015293">
    <property type="term" value="F:symporter activity"/>
    <property type="evidence" value="ECO:0007669"/>
    <property type="project" value="UniProtKB-KW"/>
</dbReference>
<evidence type="ECO:0000256" key="4">
    <source>
        <dbReference type="ARBA" id="ARBA00022692"/>
    </source>
</evidence>
<keyword evidence="4 8" id="KW-0812">Transmembrane</keyword>
<keyword evidence="5" id="KW-0769">Symport</keyword>
<dbReference type="STRING" id="1401685.P857_39"/>
<feature type="transmembrane region" description="Helical" evidence="8">
    <location>
        <begin position="77"/>
        <end position="97"/>
    </location>
</feature>
<dbReference type="InterPro" id="IPR020846">
    <property type="entry name" value="MFS_dom"/>
</dbReference>
<dbReference type="InterPro" id="IPR036259">
    <property type="entry name" value="MFS_trans_sf"/>
</dbReference>
<accession>W2UZK2</accession>
<evidence type="ECO:0000256" key="7">
    <source>
        <dbReference type="ARBA" id="ARBA00023136"/>
    </source>
</evidence>
<name>W2UZK2_9RICK</name>
<dbReference type="PROSITE" id="PS50850">
    <property type="entry name" value="MFS"/>
    <property type="match status" value="1"/>
</dbReference>
<dbReference type="Proteomes" id="UP000018951">
    <property type="component" value="Unassembled WGS sequence"/>
</dbReference>
<evidence type="ECO:0000313" key="11">
    <source>
        <dbReference type="Proteomes" id="UP000018951"/>
    </source>
</evidence>
<dbReference type="PANTHER" id="PTHR43528">
    <property type="entry name" value="ALPHA-KETOGLUTARATE PERMEASE"/>
    <property type="match status" value="1"/>
</dbReference>
<keyword evidence="7 8" id="KW-0472">Membrane</keyword>
<dbReference type="AlphaFoldDB" id="W2UZK2"/>
<feature type="transmembrane region" description="Helical" evidence="8">
    <location>
        <begin position="361"/>
        <end position="384"/>
    </location>
</feature>
<keyword evidence="2" id="KW-0813">Transport</keyword>
<keyword evidence="3" id="KW-1003">Cell membrane</keyword>
<feature type="transmembrane region" description="Helical" evidence="8">
    <location>
        <begin position="181"/>
        <end position="203"/>
    </location>
</feature>
<evidence type="ECO:0000256" key="1">
    <source>
        <dbReference type="ARBA" id="ARBA00004429"/>
    </source>
</evidence>
<proteinExistence type="predicted"/>
<keyword evidence="6 8" id="KW-1133">Transmembrane helix</keyword>
<evidence type="ECO:0000259" key="9">
    <source>
        <dbReference type="PROSITE" id="PS50850"/>
    </source>
</evidence>
<feature type="transmembrane region" description="Helical" evidence="8">
    <location>
        <begin position="326"/>
        <end position="349"/>
    </location>
</feature>
<evidence type="ECO:0000256" key="2">
    <source>
        <dbReference type="ARBA" id="ARBA00022448"/>
    </source>
</evidence>
<evidence type="ECO:0000313" key="10">
    <source>
        <dbReference type="EMBL" id="ETO91591.1"/>
    </source>
</evidence>
<evidence type="ECO:0000256" key="8">
    <source>
        <dbReference type="SAM" id="Phobius"/>
    </source>
</evidence>
<comment type="subcellular location">
    <subcellularLocation>
        <location evidence="1">Cell inner membrane</location>
        <topology evidence="1">Multi-pass membrane protein</topology>
    </subcellularLocation>
</comment>
<dbReference type="EMBL" id="AXCJ01000002">
    <property type="protein sequence ID" value="ETO91591.1"/>
    <property type="molecule type" value="Genomic_DNA"/>
</dbReference>
<dbReference type="GO" id="GO:0005886">
    <property type="term" value="C:plasma membrane"/>
    <property type="evidence" value="ECO:0007669"/>
    <property type="project" value="UniProtKB-SubCell"/>
</dbReference>
<evidence type="ECO:0000256" key="6">
    <source>
        <dbReference type="ARBA" id="ARBA00022989"/>
    </source>
</evidence>
<gene>
    <name evidence="10" type="ORF">P857_39</name>
</gene>
<dbReference type="InterPro" id="IPR051084">
    <property type="entry name" value="H+-coupled_symporters"/>
</dbReference>
<feature type="transmembrane region" description="Helical" evidence="8">
    <location>
        <begin position="224"/>
        <end position="248"/>
    </location>
</feature>
<feature type="transmembrane region" description="Helical" evidence="8">
    <location>
        <begin position="268"/>
        <end position="289"/>
    </location>
</feature>
<evidence type="ECO:0000256" key="3">
    <source>
        <dbReference type="ARBA" id="ARBA00022475"/>
    </source>
</evidence>
<feature type="transmembrane region" description="Helical" evidence="8">
    <location>
        <begin position="390"/>
        <end position="413"/>
    </location>
</feature>